<evidence type="ECO:0000256" key="1">
    <source>
        <dbReference type="ARBA" id="ARBA00004606"/>
    </source>
</evidence>
<feature type="domain" description="Fringe-like glycosyltransferase" evidence="12">
    <location>
        <begin position="102"/>
        <end position="220"/>
    </location>
</feature>
<comment type="similarity">
    <text evidence="3">Belongs to the glycosyltransferase 31 family. Beta3-Gal-T subfamily.</text>
</comment>
<evidence type="ECO:0000256" key="6">
    <source>
        <dbReference type="ARBA" id="ARBA00022679"/>
    </source>
</evidence>
<evidence type="ECO:0000256" key="11">
    <source>
        <dbReference type="ARBA" id="ARBA00023136"/>
    </source>
</evidence>
<accession>A0ABP0MHX4</accession>
<dbReference type="EC" id="2.4.1.122" evidence="4"/>
<evidence type="ECO:0000256" key="2">
    <source>
        <dbReference type="ARBA" id="ARBA00004922"/>
    </source>
</evidence>
<keyword evidence="8" id="KW-0547">Nucleotide-binding</keyword>
<sequence>MGTVGFSPTRTLEVEELGAVGGGDWVEVDAALSLAALESWAREELQQAAGAQVRFVSVASTVGTPLEPYTLHVPGDLEVDYKRLPVRILKIWHFLGQFDHCDWIMKADSDTYVNLRAVADRLSCFDGREEHFLGVVHAIVPPRHLREMWAALYFGHGGSGYVVSRGLLPKVANCAPACLEDMLEMTRGDAMEDVIFALCLQRQLQIEVQSYGFLRPAATSSDVVEHFAAQEFVVNFHQARDELLDEERRPGEPLKRFQHWDAQPPALHGCLLVAHPVENETDLLKADPKSSDPHRLWVRSTFRDQQVILLVRDPDEVHALVERDALAQHLRLNDPWFYGREEKARPGSGGQTQCLSVGQFGTVLAVLGRWKIL</sequence>
<name>A0ABP0MHX4_9DINO</name>
<keyword evidence="14" id="KW-1185">Reference proteome</keyword>
<reference evidence="13 14" key="1">
    <citation type="submission" date="2024-02" db="EMBL/GenBank/DDBJ databases">
        <authorList>
            <person name="Chen Y."/>
            <person name="Shah S."/>
            <person name="Dougan E. K."/>
            <person name="Thang M."/>
            <person name="Chan C."/>
        </authorList>
    </citation>
    <scope>NUCLEOTIDE SEQUENCE [LARGE SCALE GENOMIC DNA]</scope>
</reference>
<evidence type="ECO:0000256" key="8">
    <source>
        <dbReference type="ARBA" id="ARBA00022741"/>
    </source>
</evidence>
<comment type="subcellular location">
    <subcellularLocation>
        <location evidence="1">Membrane</location>
        <topology evidence="1">Single-pass type II membrane protein</topology>
    </subcellularLocation>
</comment>
<evidence type="ECO:0000256" key="9">
    <source>
        <dbReference type="ARBA" id="ARBA00022968"/>
    </source>
</evidence>
<evidence type="ECO:0000313" key="13">
    <source>
        <dbReference type="EMBL" id="CAK9051091.1"/>
    </source>
</evidence>
<keyword evidence="11" id="KW-0472">Membrane</keyword>
<evidence type="ECO:0000256" key="4">
    <source>
        <dbReference type="ARBA" id="ARBA00012557"/>
    </source>
</evidence>
<keyword evidence="9" id="KW-0735">Signal-anchor</keyword>
<comment type="caution">
    <text evidence="13">The sequence shown here is derived from an EMBL/GenBank/DDBJ whole genome shotgun (WGS) entry which is preliminary data.</text>
</comment>
<proteinExistence type="inferred from homology"/>
<dbReference type="PANTHER" id="PTHR23033:SF50">
    <property type="entry name" value="HEXOSYLTRANSFERASE"/>
    <property type="match status" value="1"/>
</dbReference>
<evidence type="ECO:0000256" key="7">
    <source>
        <dbReference type="ARBA" id="ARBA00022692"/>
    </source>
</evidence>
<keyword evidence="10" id="KW-1133">Transmembrane helix</keyword>
<evidence type="ECO:0000256" key="3">
    <source>
        <dbReference type="ARBA" id="ARBA00006462"/>
    </source>
</evidence>
<evidence type="ECO:0000259" key="12">
    <source>
        <dbReference type="Pfam" id="PF02434"/>
    </source>
</evidence>
<dbReference type="Gene3D" id="3.90.550.50">
    <property type="match status" value="1"/>
</dbReference>
<dbReference type="InterPro" id="IPR003378">
    <property type="entry name" value="Fringe-like_glycosylTrfase"/>
</dbReference>
<evidence type="ECO:0000313" key="14">
    <source>
        <dbReference type="Proteomes" id="UP001642484"/>
    </source>
</evidence>
<dbReference type="InterPro" id="IPR026050">
    <property type="entry name" value="C1GALT1/C1GALT1_chp1"/>
</dbReference>
<evidence type="ECO:0000256" key="10">
    <source>
        <dbReference type="ARBA" id="ARBA00022989"/>
    </source>
</evidence>
<dbReference type="EMBL" id="CAXAMN010017779">
    <property type="protein sequence ID" value="CAK9051091.1"/>
    <property type="molecule type" value="Genomic_DNA"/>
</dbReference>
<keyword evidence="7" id="KW-0812">Transmembrane</keyword>
<organism evidence="13 14">
    <name type="scientific">Durusdinium trenchii</name>
    <dbReference type="NCBI Taxonomy" id="1381693"/>
    <lineage>
        <taxon>Eukaryota</taxon>
        <taxon>Sar</taxon>
        <taxon>Alveolata</taxon>
        <taxon>Dinophyceae</taxon>
        <taxon>Suessiales</taxon>
        <taxon>Symbiodiniaceae</taxon>
        <taxon>Durusdinium</taxon>
    </lineage>
</organism>
<dbReference type="Pfam" id="PF02434">
    <property type="entry name" value="Fringe"/>
    <property type="match status" value="1"/>
</dbReference>
<evidence type="ECO:0000256" key="5">
    <source>
        <dbReference type="ARBA" id="ARBA00022676"/>
    </source>
</evidence>
<gene>
    <name evidence="13" type="ORF">CCMP2556_LOCUS25975</name>
</gene>
<protein>
    <recommendedName>
        <fullName evidence="4">N-acetylgalactosaminide beta-1,3-galactosyltransferase</fullName>
        <ecNumber evidence="4">2.4.1.122</ecNumber>
    </recommendedName>
</protein>
<keyword evidence="5" id="KW-0328">Glycosyltransferase</keyword>
<comment type="pathway">
    <text evidence="2">Protein modification; protein glycosylation.</text>
</comment>
<dbReference type="Proteomes" id="UP001642484">
    <property type="component" value="Unassembled WGS sequence"/>
</dbReference>
<dbReference type="PANTHER" id="PTHR23033">
    <property type="entry name" value="BETA1,3-GALACTOSYLTRANSFERASE"/>
    <property type="match status" value="1"/>
</dbReference>
<keyword evidence="6" id="KW-0808">Transferase</keyword>